<evidence type="ECO:0000313" key="2">
    <source>
        <dbReference type="Proteomes" id="UP001497444"/>
    </source>
</evidence>
<dbReference type="EMBL" id="OZ020105">
    <property type="protein sequence ID" value="CAK9256657.1"/>
    <property type="molecule type" value="Genomic_DNA"/>
</dbReference>
<sequence length="78" mass="8402">MGHGTARAYIPTAEKVSKVWGMARHGLEVGDGADSSQYATCMSRSSTSAVTVLVRFLSKLVHWVLLSPIPSHTFEGPE</sequence>
<protein>
    <submittedName>
        <fullName evidence="1">Uncharacterized protein</fullName>
    </submittedName>
</protein>
<dbReference type="Proteomes" id="UP001497444">
    <property type="component" value="Chromosome 10"/>
</dbReference>
<evidence type="ECO:0000313" key="1">
    <source>
        <dbReference type="EMBL" id="CAK9256657.1"/>
    </source>
</evidence>
<organism evidence="1 2">
    <name type="scientific">Sphagnum jensenii</name>
    <dbReference type="NCBI Taxonomy" id="128206"/>
    <lineage>
        <taxon>Eukaryota</taxon>
        <taxon>Viridiplantae</taxon>
        <taxon>Streptophyta</taxon>
        <taxon>Embryophyta</taxon>
        <taxon>Bryophyta</taxon>
        <taxon>Sphagnophytina</taxon>
        <taxon>Sphagnopsida</taxon>
        <taxon>Sphagnales</taxon>
        <taxon>Sphagnaceae</taxon>
        <taxon>Sphagnum</taxon>
    </lineage>
</organism>
<gene>
    <name evidence="1" type="ORF">CSSPJE1EN1_LOCUS2135</name>
</gene>
<proteinExistence type="predicted"/>
<accession>A0ABP0VQE1</accession>
<reference evidence="1" key="1">
    <citation type="submission" date="2024-02" db="EMBL/GenBank/DDBJ databases">
        <authorList>
            <consortium name="ELIXIR-Norway"/>
            <consortium name="Elixir Norway"/>
        </authorList>
    </citation>
    <scope>NUCLEOTIDE SEQUENCE</scope>
</reference>
<keyword evidence="2" id="KW-1185">Reference proteome</keyword>
<name>A0ABP0VQE1_9BRYO</name>